<evidence type="ECO:0000313" key="2">
    <source>
        <dbReference type="Proteomes" id="UP000774130"/>
    </source>
</evidence>
<protein>
    <submittedName>
        <fullName evidence="1">Uncharacterized protein</fullName>
    </submittedName>
</protein>
<sequence length="94" mass="10584">MKKKNKGFLGAAVPILVALFAWGSNYLNTNQEQSNQSNTATTTEISHSTMNQDAVNLDYDGSTKVVTINNNQPNFNQEELSLRYCHCRIYLQII</sequence>
<name>A0ABS6THN8_9ENTE</name>
<accession>A0ABS6THN8</accession>
<comment type="caution">
    <text evidence="1">The sequence shown here is derived from an EMBL/GenBank/DDBJ whole genome shotgun (WGS) entry which is preliminary data.</text>
</comment>
<keyword evidence="2" id="KW-1185">Reference proteome</keyword>
<gene>
    <name evidence="1" type="ORF">KUA55_17730</name>
</gene>
<organism evidence="1 2">
    <name type="scientific">Enterococcus alishanensis</name>
    <dbReference type="NCBI Taxonomy" id="1303817"/>
    <lineage>
        <taxon>Bacteria</taxon>
        <taxon>Bacillati</taxon>
        <taxon>Bacillota</taxon>
        <taxon>Bacilli</taxon>
        <taxon>Lactobacillales</taxon>
        <taxon>Enterococcaceae</taxon>
        <taxon>Enterococcus</taxon>
    </lineage>
</organism>
<dbReference type="RefSeq" id="WP_218327708.1">
    <property type="nucleotide sequence ID" value="NZ_JAHUZB010000014.1"/>
</dbReference>
<dbReference type="Proteomes" id="UP000774130">
    <property type="component" value="Unassembled WGS sequence"/>
</dbReference>
<dbReference type="EMBL" id="JAHUZB010000014">
    <property type="protein sequence ID" value="MBV7392494.1"/>
    <property type="molecule type" value="Genomic_DNA"/>
</dbReference>
<reference evidence="1 2" key="1">
    <citation type="submission" date="2021-06" db="EMBL/GenBank/DDBJ databases">
        <title>Enterococcus alishanensis sp. nov., a novel lactic acid bacterium isolated from fresh coffee beans.</title>
        <authorList>
            <person name="Chen Y.-S."/>
        </authorList>
    </citation>
    <scope>NUCLEOTIDE SEQUENCE [LARGE SCALE GENOMIC DNA]</scope>
    <source>
        <strain evidence="1 2">ALS3</strain>
    </source>
</reference>
<proteinExistence type="predicted"/>
<evidence type="ECO:0000313" key="1">
    <source>
        <dbReference type="EMBL" id="MBV7392494.1"/>
    </source>
</evidence>